<evidence type="ECO:0000256" key="1">
    <source>
        <dbReference type="ARBA" id="ARBA00004173"/>
    </source>
</evidence>
<dbReference type="InterPro" id="IPR016039">
    <property type="entry name" value="Thiolase-like"/>
</dbReference>
<dbReference type="InterPro" id="IPR020613">
    <property type="entry name" value="Thiolase_CS"/>
</dbReference>
<comment type="caution">
    <text evidence="15">The sequence shown here is derived from an EMBL/GenBank/DDBJ whole genome shotgun (WGS) entry which is preliminary data.</text>
</comment>
<dbReference type="InterPro" id="IPR020616">
    <property type="entry name" value="Thiolase_N"/>
</dbReference>
<sequence>MPMIKKISHIGLINLRAYSSKVKLNDVVIVSAARTPMGSFLGSLSNLSATKLGAVAIQAAIERAGIAKDQVKEVYMGNVCQAYLGQAPARQATLFAGLPKSTVCTTVNKVCASGMKSIMLAAQSLQCGHQEIVLAGGMESMSNVPFYLKRGETMYGGIKLEDGIVFDGLTDVYNKCHMGNCAENTAKKFNITRQEQDKYAINSYKRSAAAYEKKIFNDQIVPVNVPQKKGKPDVIFAEDEEYKKVNFDKFDKLNTVFQKENGTVTAGNASTLNDGAAALILTTTDVAQKLNLKPLARIVGFQDAATDPIDFPIAPALAVPTLLQNAGLNKNDITLWEINEAFSVVVVANQKLLDIDPSKVNIHGGAVSLGHPIGMSGARIVVHLVHALKSGEKGVASICNGGGGASSILIEKLYHSVSSPPKLTLYTKHPCPLCDILKDELRLRFADRYQLEEVDITALGNEAFFKLYRYEIPVLFLEGQYLCKHRLDSDLLERRLKELMLGLKRKVEVVKKERRRKKKKEEERRRKKKKKKKKKKKNVDAPYTSEGKLLRWRCDRRTRSVHELLKGPPLLRNQLLQVVLKYGREISSLREVRLINLRYNNILFDH</sequence>
<evidence type="ECO:0000256" key="10">
    <source>
        <dbReference type="ARBA" id="ARBA00023128"/>
    </source>
</evidence>
<comment type="subcellular location">
    <subcellularLocation>
        <location evidence="1">Mitochondrion</location>
    </subcellularLocation>
</comment>
<keyword evidence="10" id="KW-0496">Mitochondrion</keyword>
<dbReference type="NCBIfam" id="TIGR01930">
    <property type="entry name" value="AcCoA-C-Actrans"/>
    <property type="match status" value="1"/>
</dbReference>
<name>A0ABD2BFN9_VESMC</name>
<dbReference type="InterPro" id="IPR020610">
    <property type="entry name" value="Thiolase_AS"/>
</dbReference>
<comment type="similarity">
    <text evidence="3">Belongs to the thiolase-like superfamily. Thiolase family.</text>
</comment>
<dbReference type="AlphaFoldDB" id="A0ABD2BFN9"/>
<evidence type="ECO:0000256" key="5">
    <source>
        <dbReference type="ARBA" id="ARBA00012705"/>
    </source>
</evidence>
<dbReference type="GO" id="GO:0003985">
    <property type="term" value="F:acetyl-CoA C-acetyltransferase activity"/>
    <property type="evidence" value="ECO:0007669"/>
    <property type="project" value="UniProtKB-EC"/>
</dbReference>
<evidence type="ECO:0000259" key="13">
    <source>
        <dbReference type="Pfam" id="PF00108"/>
    </source>
</evidence>
<dbReference type="PROSITE" id="PS00099">
    <property type="entry name" value="THIOLASE_3"/>
    <property type="match status" value="1"/>
</dbReference>
<evidence type="ECO:0000256" key="8">
    <source>
        <dbReference type="ARBA" id="ARBA00022946"/>
    </source>
</evidence>
<evidence type="ECO:0000256" key="2">
    <source>
        <dbReference type="ARBA" id="ARBA00005189"/>
    </source>
</evidence>
<feature type="region of interest" description="Disordered" evidence="12">
    <location>
        <begin position="511"/>
        <end position="541"/>
    </location>
</feature>
<feature type="domain" description="Thiolase C-terminal" evidence="14">
    <location>
        <begin position="292"/>
        <end position="412"/>
    </location>
</feature>
<dbReference type="EMBL" id="JAYRBN010000076">
    <property type="protein sequence ID" value="KAL2731570.1"/>
    <property type="molecule type" value="Genomic_DNA"/>
</dbReference>
<dbReference type="SUPFAM" id="SSF52833">
    <property type="entry name" value="Thioredoxin-like"/>
    <property type="match status" value="1"/>
</dbReference>
<comment type="subunit">
    <text evidence="4">Homotetramer.</text>
</comment>
<organism evidence="15 16">
    <name type="scientific">Vespula maculifrons</name>
    <name type="common">Eastern yellow jacket</name>
    <name type="synonym">Wasp</name>
    <dbReference type="NCBI Taxonomy" id="7453"/>
    <lineage>
        <taxon>Eukaryota</taxon>
        <taxon>Metazoa</taxon>
        <taxon>Ecdysozoa</taxon>
        <taxon>Arthropoda</taxon>
        <taxon>Hexapoda</taxon>
        <taxon>Insecta</taxon>
        <taxon>Pterygota</taxon>
        <taxon>Neoptera</taxon>
        <taxon>Endopterygota</taxon>
        <taxon>Hymenoptera</taxon>
        <taxon>Apocrita</taxon>
        <taxon>Aculeata</taxon>
        <taxon>Vespoidea</taxon>
        <taxon>Vespidae</taxon>
        <taxon>Vespinae</taxon>
        <taxon>Vespula</taxon>
    </lineage>
</organism>
<accession>A0ABD2BFN9</accession>
<keyword evidence="7" id="KW-0479">Metal-binding</keyword>
<dbReference type="GO" id="GO:0005739">
    <property type="term" value="C:mitochondrion"/>
    <property type="evidence" value="ECO:0007669"/>
    <property type="project" value="UniProtKB-SubCell"/>
</dbReference>
<evidence type="ECO:0000256" key="7">
    <source>
        <dbReference type="ARBA" id="ARBA00022723"/>
    </source>
</evidence>
<protein>
    <recommendedName>
        <fullName evidence="5">acetyl-CoA C-acetyltransferase</fullName>
        <ecNumber evidence="5">2.3.1.9</ecNumber>
    </recommendedName>
</protein>
<dbReference type="SUPFAM" id="SSF53901">
    <property type="entry name" value="Thiolase-like"/>
    <property type="match status" value="2"/>
</dbReference>
<evidence type="ECO:0000256" key="9">
    <source>
        <dbReference type="ARBA" id="ARBA00022958"/>
    </source>
</evidence>
<evidence type="ECO:0000256" key="3">
    <source>
        <dbReference type="ARBA" id="ARBA00010982"/>
    </source>
</evidence>
<dbReference type="InterPro" id="IPR002155">
    <property type="entry name" value="Thiolase"/>
</dbReference>
<evidence type="ECO:0000259" key="14">
    <source>
        <dbReference type="Pfam" id="PF02803"/>
    </source>
</evidence>
<dbReference type="InterPro" id="IPR020615">
    <property type="entry name" value="Thiolase_acyl_enz_int_AS"/>
</dbReference>
<evidence type="ECO:0000313" key="15">
    <source>
        <dbReference type="EMBL" id="KAL2731570.1"/>
    </source>
</evidence>
<dbReference type="InterPro" id="IPR020617">
    <property type="entry name" value="Thiolase_C"/>
</dbReference>
<evidence type="ECO:0000256" key="11">
    <source>
        <dbReference type="ARBA" id="ARBA00023315"/>
    </source>
</evidence>
<dbReference type="InterPro" id="IPR008554">
    <property type="entry name" value="Glutaredoxin-like"/>
</dbReference>
<dbReference type="PANTHER" id="PTHR18919:SF156">
    <property type="entry name" value="ACETYL-COA ACETYLTRANSFERASE, MITOCHONDRIAL"/>
    <property type="match status" value="1"/>
</dbReference>
<dbReference type="PANTHER" id="PTHR18919">
    <property type="entry name" value="ACETYL-COA C-ACYLTRANSFERASE"/>
    <property type="match status" value="1"/>
</dbReference>
<gene>
    <name evidence="15" type="ORF">V1477_015393</name>
</gene>
<evidence type="ECO:0000313" key="16">
    <source>
        <dbReference type="Proteomes" id="UP001607303"/>
    </source>
</evidence>
<evidence type="ECO:0000256" key="4">
    <source>
        <dbReference type="ARBA" id="ARBA00011881"/>
    </source>
</evidence>
<dbReference type="GO" id="GO:0046872">
    <property type="term" value="F:metal ion binding"/>
    <property type="evidence" value="ECO:0007669"/>
    <property type="project" value="UniProtKB-KW"/>
</dbReference>
<dbReference type="CDD" id="cd00751">
    <property type="entry name" value="thiolase"/>
    <property type="match status" value="1"/>
</dbReference>
<dbReference type="FunFam" id="3.40.47.10:FF:000007">
    <property type="entry name" value="acetyl-CoA acetyltransferase, mitochondrial"/>
    <property type="match status" value="1"/>
</dbReference>
<feature type="compositionally biased region" description="Basic residues" evidence="12">
    <location>
        <begin position="512"/>
        <end position="537"/>
    </location>
</feature>
<dbReference type="Gene3D" id="3.40.30.10">
    <property type="entry name" value="Glutaredoxin"/>
    <property type="match status" value="1"/>
</dbReference>
<dbReference type="Pfam" id="PF00108">
    <property type="entry name" value="Thiolase_N"/>
    <property type="match status" value="1"/>
</dbReference>
<dbReference type="PROSITE" id="PS00098">
    <property type="entry name" value="THIOLASE_1"/>
    <property type="match status" value="1"/>
</dbReference>
<dbReference type="EC" id="2.3.1.9" evidence="5"/>
<evidence type="ECO:0000256" key="12">
    <source>
        <dbReference type="SAM" id="MobiDB-lite"/>
    </source>
</evidence>
<dbReference type="Proteomes" id="UP001607303">
    <property type="component" value="Unassembled WGS sequence"/>
</dbReference>
<dbReference type="Gene3D" id="3.40.47.10">
    <property type="match status" value="1"/>
</dbReference>
<dbReference type="PROSITE" id="PS00737">
    <property type="entry name" value="THIOLASE_2"/>
    <property type="match status" value="1"/>
</dbReference>
<feature type="domain" description="Thiolase N-terminal" evidence="13">
    <location>
        <begin position="27"/>
        <end position="284"/>
    </location>
</feature>
<reference evidence="15 16" key="1">
    <citation type="journal article" date="2024" name="Ann. Entomol. Soc. Am.">
        <title>Genomic analyses of the southern and eastern yellowjacket wasps (Hymenoptera: Vespidae) reveal evolutionary signatures of social life.</title>
        <authorList>
            <person name="Catto M.A."/>
            <person name="Caine P.B."/>
            <person name="Orr S.E."/>
            <person name="Hunt B.G."/>
            <person name="Goodisman M.A.D."/>
        </authorList>
    </citation>
    <scope>NUCLEOTIDE SEQUENCE [LARGE SCALE GENOMIC DNA]</scope>
    <source>
        <strain evidence="15">232</strain>
        <tissue evidence="15">Head and thorax</tissue>
    </source>
</reference>
<proteinExistence type="inferred from homology"/>
<keyword evidence="9" id="KW-0630">Potassium</keyword>
<dbReference type="Pfam" id="PF05768">
    <property type="entry name" value="Glrx-like"/>
    <property type="match status" value="1"/>
</dbReference>
<evidence type="ECO:0000256" key="6">
    <source>
        <dbReference type="ARBA" id="ARBA00022679"/>
    </source>
</evidence>
<keyword evidence="6" id="KW-0808">Transferase</keyword>
<dbReference type="InterPro" id="IPR036249">
    <property type="entry name" value="Thioredoxin-like_sf"/>
</dbReference>
<dbReference type="Pfam" id="PF02803">
    <property type="entry name" value="Thiolase_C"/>
    <property type="match status" value="1"/>
</dbReference>
<keyword evidence="8" id="KW-0809">Transit peptide</keyword>
<keyword evidence="16" id="KW-1185">Reference proteome</keyword>
<comment type="pathway">
    <text evidence="2">Lipid metabolism.</text>
</comment>
<keyword evidence="11" id="KW-0012">Acyltransferase</keyword>